<dbReference type="EMBL" id="APLF01000016">
    <property type="protein sequence ID" value="EMY80263.1"/>
    <property type="molecule type" value="Genomic_DNA"/>
</dbReference>
<proteinExistence type="predicted"/>
<organism evidence="4 5">
    <name type="scientific">Psychroflexus gondwanensis ACAM 44</name>
    <dbReference type="NCBI Taxonomy" id="1189619"/>
    <lineage>
        <taxon>Bacteria</taxon>
        <taxon>Pseudomonadati</taxon>
        <taxon>Bacteroidota</taxon>
        <taxon>Flavobacteriia</taxon>
        <taxon>Flavobacteriales</taxon>
        <taxon>Flavobacteriaceae</taxon>
        <taxon>Psychroflexus</taxon>
    </lineage>
</organism>
<dbReference type="GO" id="GO:0006310">
    <property type="term" value="P:DNA recombination"/>
    <property type="evidence" value="ECO:0007669"/>
    <property type="project" value="UniProtKB-KW"/>
</dbReference>
<dbReference type="SUPFAM" id="SSF56349">
    <property type="entry name" value="DNA breaking-rejoining enzymes"/>
    <property type="match status" value="1"/>
</dbReference>
<keyword evidence="1" id="KW-0238">DNA-binding</keyword>
<sequence>MATVNFLYRSTKENSNLKLRFLFSDGAPKVIEVNSKIFISKTNWIKISKGKRLRDAELLRLKNKIDQSTNDLSQYVIHNFHQSFTGDINKKWLESQISSYYKEVHSENEQDSFENPKLLNAWIQNYIDFKQGEIRESTLRKQKSMRNNINRFLDSQTSPVYVNNVDLKFKKQFESFFDDENYAINTISRMLKFTKTVCKYAELNGNKLNTQFNSIKNRKEKTQSFYLTLEEQNDIEDLDLKDETLDIARDWLLIACSTGQRYSDFSRFNISMIRDVKGKRILELGQKKVYAKIAVVLNERELKILEKYDDQFPPVLLEQKLNKYFKILGKRAKIDEMITGKIKMKTEKGQRGVEGTYPKYKFIGTHIGRYSFASNNYGKVSTAYIKSVTGHTTEAALLEYIGKSNLDLALMAEFY</sequence>
<dbReference type="Gene3D" id="1.10.150.130">
    <property type="match status" value="1"/>
</dbReference>
<evidence type="ECO:0000313" key="5">
    <source>
        <dbReference type="Proteomes" id="UP000012317"/>
    </source>
</evidence>
<feature type="domain" description="Phage integrase SAM-like" evidence="3">
    <location>
        <begin position="119"/>
        <end position="212"/>
    </location>
</feature>
<gene>
    <name evidence="4" type="ORF">pgond44_12577</name>
</gene>
<evidence type="ECO:0000313" key="4">
    <source>
        <dbReference type="EMBL" id="EMY80263.1"/>
    </source>
</evidence>
<reference evidence="4 5" key="1">
    <citation type="journal article" date="2014" name="Genome Biol. Evol.">
        <title>Extensive gene acquisition in the extremely psychrophilic bacterial species Psychroflexus torquis and the link to sea-ice ecosystem specialism.</title>
        <authorList>
            <person name="Feng S."/>
            <person name="Powell S.M."/>
            <person name="Wilson R."/>
            <person name="Bowman J.P."/>
        </authorList>
    </citation>
    <scope>NUCLEOTIDE SEQUENCE [LARGE SCALE GENOMIC DNA]</scope>
    <source>
        <strain evidence="4 5">ACAM 44</strain>
    </source>
</reference>
<dbReference type="RefSeq" id="WP_003442960.1">
    <property type="nucleotide sequence ID" value="NZ_APLF01000016.1"/>
</dbReference>
<dbReference type="STRING" id="1189619.pgond44_12577"/>
<keyword evidence="2" id="KW-0233">DNA recombination</keyword>
<dbReference type="InterPro" id="IPR013762">
    <property type="entry name" value="Integrase-like_cat_sf"/>
</dbReference>
<dbReference type="InterPro" id="IPR011010">
    <property type="entry name" value="DNA_brk_join_enz"/>
</dbReference>
<dbReference type="Gene3D" id="1.10.443.10">
    <property type="entry name" value="Intergrase catalytic core"/>
    <property type="match status" value="1"/>
</dbReference>
<evidence type="ECO:0000256" key="1">
    <source>
        <dbReference type="ARBA" id="ARBA00023125"/>
    </source>
</evidence>
<dbReference type="InterPro" id="IPR010998">
    <property type="entry name" value="Integrase_recombinase_N"/>
</dbReference>
<comment type="caution">
    <text evidence="4">The sequence shown here is derived from an EMBL/GenBank/DDBJ whole genome shotgun (WGS) entry which is preliminary data.</text>
</comment>
<evidence type="ECO:0000259" key="3">
    <source>
        <dbReference type="Pfam" id="PF13102"/>
    </source>
</evidence>
<protein>
    <submittedName>
        <fullName evidence="4">Integrase</fullName>
    </submittedName>
</protein>
<keyword evidence="5" id="KW-1185">Reference proteome</keyword>
<dbReference type="InterPro" id="IPR025269">
    <property type="entry name" value="SAM-like_dom"/>
</dbReference>
<dbReference type="GO" id="GO:0003677">
    <property type="term" value="F:DNA binding"/>
    <property type="evidence" value="ECO:0007669"/>
    <property type="project" value="UniProtKB-KW"/>
</dbReference>
<dbReference type="AlphaFoldDB" id="N1WWM8"/>
<evidence type="ECO:0000256" key="2">
    <source>
        <dbReference type="ARBA" id="ARBA00023172"/>
    </source>
</evidence>
<dbReference type="eggNOG" id="COG0582">
    <property type="taxonomic scope" value="Bacteria"/>
</dbReference>
<name>N1WWM8_9FLAO</name>
<accession>N1WWM8</accession>
<dbReference type="GO" id="GO:0015074">
    <property type="term" value="P:DNA integration"/>
    <property type="evidence" value="ECO:0007669"/>
    <property type="project" value="InterPro"/>
</dbReference>
<dbReference type="Pfam" id="PF13102">
    <property type="entry name" value="Phage_int_SAM_5"/>
    <property type="match status" value="1"/>
</dbReference>
<dbReference type="Proteomes" id="UP000012317">
    <property type="component" value="Unassembled WGS sequence"/>
</dbReference>